<keyword evidence="3" id="KW-1185">Reference proteome</keyword>
<accession>A0AAW1JH59</accession>
<feature type="compositionally biased region" description="Basic and acidic residues" evidence="1">
    <location>
        <begin position="192"/>
        <end position="219"/>
    </location>
</feature>
<protein>
    <submittedName>
        <fullName evidence="2">Uncharacterized protein</fullName>
    </submittedName>
</protein>
<evidence type="ECO:0000313" key="3">
    <source>
        <dbReference type="Proteomes" id="UP001458880"/>
    </source>
</evidence>
<evidence type="ECO:0000256" key="1">
    <source>
        <dbReference type="SAM" id="MobiDB-lite"/>
    </source>
</evidence>
<gene>
    <name evidence="2" type="ORF">QE152_g29810</name>
</gene>
<feature type="region of interest" description="Disordered" evidence="1">
    <location>
        <begin position="191"/>
        <end position="219"/>
    </location>
</feature>
<sequence length="219" mass="25597">MRFPLTEGIRTLDWSHCKDEVCDVNFARIGLQIRLNQPSNSNILPYKLDWNHCNYEVRYVSWTTFKKEPLSTPPALTLSDRNHRCFSQFVTTSYAGILPPAPSSFRIRFRASLIYTLGDVKSIGRSFPNEPERAPLSSCAATVGTKGDLQTLHTHFEFPMRKWNNNMQRQYAKRRWNIIRLNGIIQSGQFNAREKPKRTEKETEMEHNQVKRDYSKRTV</sequence>
<evidence type="ECO:0000313" key="2">
    <source>
        <dbReference type="EMBL" id="KAK9702655.1"/>
    </source>
</evidence>
<dbReference type="Proteomes" id="UP001458880">
    <property type="component" value="Unassembled WGS sequence"/>
</dbReference>
<dbReference type="AlphaFoldDB" id="A0AAW1JH59"/>
<reference evidence="2 3" key="1">
    <citation type="journal article" date="2024" name="BMC Genomics">
        <title>De novo assembly and annotation of Popillia japonica's genome with initial clues to its potential as an invasive pest.</title>
        <authorList>
            <person name="Cucini C."/>
            <person name="Boschi S."/>
            <person name="Funari R."/>
            <person name="Cardaioli E."/>
            <person name="Iannotti N."/>
            <person name="Marturano G."/>
            <person name="Paoli F."/>
            <person name="Bruttini M."/>
            <person name="Carapelli A."/>
            <person name="Frati F."/>
            <person name="Nardi F."/>
        </authorList>
    </citation>
    <scope>NUCLEOTIDE SEQUENCE [LARGE SCALE GENOMIC DNA]</scope>
    <source>
        <strain evidence="2">DMR45628</strain>
    </source>
</reference>
<proteinExistence type="predicted"/>
<dbReference type="EMBL" id="JASPKY010000387">
    <property type="protein sequence ID" value="KAK9702655.1"/>
    <property type="molecule type" value="Genomic_DNA"/>
</dbReference>
<name>A0AAW1JH59_POPJA</name>
<comment type="caution">
    <text evidence="2">The sequence shown here is derived from an EMBL/GenBank/DDBJ whole genome shotgun (WGS) entry which is preliminary data.</text>
</comment>
<organism evidence="2 3">
    <name type="scientific">Popillia japonica</name>
    <name type="common">Japanese beetle</name>
    <dbReference type="NCBI Taxonomy" id="7064"/>
    <lineage>
        <taxon>Eukaryota</taxon>
        <taxon>Metazoa</taxon>
        <taxon>Ecdysozoa</taxon>
        <taxon>Arthropoda</taxon>
        <taxon>Hexapoda</taxon>
        <taxon>Insecta</taxon>
        <taxon>Pterygota</taxon>
        <taxon>Neoptera</taxon>
        <taxon>Endopterygota</taxon>
        <taxon>Coleoptera</taxon>
        <taxon>Polyphaga</taxon>
        <taxon>Scarabaeiformia</taxon>
        <taxon>Scarabaeidae</taxon>
        <taxon>Rutelinae</taxon>
        <taxon>Popillia</taxon>
    </lineage>
</organism>